<dbReference type="GeneID" id="41537566"/>
<feature type="domain" description="Tox-HNH-HHH" evidence="3">
    <location>
        <begin position="252"/>
        <end position="354"/>
    </location>
</feature>
<feature type="region of interest" description="Disordered" evidence="1">
    <location>
        <begin position="388"/>
        <end position="419"/>
    </location>
</feature>
<dbReference type="InterPro" id="IPR028915">
    <property type="entry name" value="Tox-HNH-HHH_dom"/>
</dbReference>
<dbReference type="AlphaFoldDB" id="A0A4D4MCW2"/>
<name>A0A4D4MCW2_STRAX</name>
<feature type="compositionally biased region" description="Pro residues" evidence="1">
    <location>
        <begin position="400"/>
        <end position="409"/>
    </location>
</feature>
<accession>A0A4D4MCW2</accession>
<sequence>MIRALIDRGRTGHDAAAVLHSRGHPLDAGIRQTMEMAFGHDFSQVRVHSDPQAHALTRRMNARALTLGDHIALGQDWYSPDSADELRALAHELAHVVQQRSGCAEPPAPSPHTETEHEAVAAADTVMGGGAARVRGRTGIGVARQAVESDPSDLSDTQLEQEWLLAAAWLVDHSMLESDYFTVAKYVKSLEDAMRGRAGGAHRAQSEGTLPLEPLRPSILQVPLRSPVGAAGSSGAVPAAPRPVVATPLDIPAEGVDMPWVGRGKGISSSELGYLRDSKYFWPRFQQSYGSAISLANAQLIASGQAPRVDATWIEHFPGHAAYVNDTLEHHHVGQGSRAVPLPSRLHDAYTVFHPQRRVVSTPQGGLRPIPPPRSHADAQTNLNSHVEAGRISGPGIDPTKPPTVPAVPPASEVAGQRATPPAAVPRMFGGGRIRGLVGGTILGGLQLLAGYLSAKLQDHFDQQRWERERETIQAQVERELDGMSLEITDRYLDAPGREVFAVVAITSTALRTVQVYATGIQSEVVDQTVYLGSKLASVELGSAARSERHEEVRQIAAPLNLGFPTTTYTTTTLYSFAVPSPDLIALRWRALERLRDLDLQAPASQTAQAAAAVQEERTRLSAWLRPSAD</sequence>
<proteinExistence type="predicted"/>
<dbReference type="RefSeq" id="WP_010981834.1">
    <property type="nucleotide sequence ID" value="NZ_BAABTN010000037.1"/>
</dbReference>
<feature type="domain" description="eCIS core" evidence="2">
    <location>
        <begin position="25"/>
        <end position="102"/>
    </location>
</feature>
<dbReference type="Pfam" id="PF15637">
    <property type="entry name" value="Tox-HNH-HHH"/>
    <property type="match status" value="1"/>
</dbReference>
<evidence type="ECO:0000259" key="2">
    <source>
        <dbReference type="Pfam" id="PF13699"/>
    </source>
</evidence>
<evidence type="ECO:0000313" key="4">
    <source>
        <dbReference type="EMBL" id="GDY69760.1"/>
    </source>
</evidence>
<comment type="caution">
    <text evidence="4">The sequence shown here is derived from an EMBL/GenBank/DDBJ whole genome shotgun (WGS) entry which is preliminary data.</text>
</comment>
<dbReference type="Pfam" id="PF13699">
    <property type="entry name" value="eCIS_core"/>
    <property type="match status" value="1"/>
</dbReference>
<dbReference type="InterPro" id="IPR025295">
    <property type="entry name" value="eCIS_core_dom"/>
</dbReference>
<organism evidence="4 5">
    <name type="scientific">Streptomyces avermitilis</name>
    <dbReference type="NCBI Taxonomy" id="33903"/>
    <lineage>
        <taxon>Bacteria</taxon>
        <taxon>Bacillati</taxon>
        <taxon>Actinomycetota</taxon>
        <taxon>Actinomycetes</taxon>
        <taxon>Kitasatosporales</taxon>
        <taxon>Streptomycetaceae</taxon>
        <taxon>Streptomyces</taxon>
    </lineage>
</organism>
<evidence type="ECO:0000313" key="5">
    <source>
        <dbReference type="Proteomes" id="UP000302139"/>
    </source>
</evidence>
<dbReference type="Proteomes" id="UP000302139">
    <property type="component" value="Unassembled WGS sequence"/>
</dbReference>
<reference evidence="4 5" key="1">
    <citation type="submission" date="2019-04" db="EMBL/GenBank/DDBJ databases">
        <title>Draft genome sequences of Streptomyces avermitilis NBRC 14893.</title>
        <authorList>
            <person name="Komaki H."/>
            <person name="Tamura T."/>
            <person name="Hosoyama A."/>
        </authorList>
    </citation>
    <scope>NUCLEOTIDE SEQUENCE [LARGE SCALE GENOMIC DNA]</scope>
    <source>
        <strain evidence="4 5">NBRC 14893</strain>
    </source>
</reference>
<evidence type="ECO:0000256" key="1">
    <source>
        <dbReference type="SAM" id="MobiDB-lite"/>
    </source>
</evidence>
<evidence type="ECO:0000259" key="3">
    <source>
        <dbReference type="Pfam" id="PF15637"/>
    </source>
</evidence>
<evidence type="ECO:0008006" key="6">
    <source>
        <dbReference type="Google" id="ProtNLM"/>
    </source>
</evidence>
<gene>
    <name evidence="4" type="ORF">SAV14893_091530</name>
</gene>
<protein>
    <recommendedName>
        <fullName evidence="6">DUF4157 domain-containing protein</fullName>
    </recommendedName>
</protein>
<dbReference type="EMBL" id="BJHX01000002">
    <property type="protein sequence ID" value="GDY69760.1"/>
    <property type="molecule type" value="Genomic_DNA"/>
</dbReference>